<dbReference type="GeneID" id="25362355"/>
<sequence>MVYGQSTKTNGLSKGARDGIIAAVVIVIAIILSLLGFFLWRNRKLKLTKAIVDAQEAEGIRAWPTKWPTRARPVATAPQTRRHGEAVELAPPEYDTAQPLPTYEPAHPPRVGSESYELTNMPHGHEPARQNV</sequence>
<proteinExistence type="predicted"/>
<organism evidence="3 4">
    <name type="scientific">Aureobasidium subglaciale (strain EXF-2481)</name>
    <name type="common">Aureobasidium pullulans var. subglaciale</name>
    <dbReference type="NCBI Taxonomy" id="1043005"/>
    <lineage>
        <taxon>Eukaryota</taxon>
        <taxon>Fungi</taxon>
        <taxon>Dikarya</taxon>
        <taxon>Ascomycota</taxon>
        <taxon>Pezizomycotina</taxon>
        <taxon>Dothideomycetes</taxon>
        <taxon>Dothideomycetidae</taxon>
        <taxon>Dothideales</taxon>
        <taxon>Saccotheciaceae</taxon>
        <taxon>Aureobasidium</taxon>
    </lineage>
</organism>
<dbReference type="EMBL" id="KL584750">
    <property type="protein sequence ID" value="KEQ99601.1"/>
    <property type="molecule type" value="Genomic_DNA"/>
</dbReference>
<gene>
    <name evidence="3" type="ORF">AUEXF2481DRAFT_184849</name>
</gene>
<accession>A0A074ZMN1</accession>
<dbReference type="InParanoid" id="A0A074ZMN1"/>
<keyword evidence="4" id="KW-1185">Reference proteome</keyword>
<keyword evidence="2" id="KW-0812">Transmembrane</keyword>
<dbReference type="RefSeq" id="XP_013348424.1">
    <property type="nucleotide sequence ID" value="XM_013492970.1"/>
</dbReference>
<dbReference type="AlphaFoldDB" id="A0A074ZMN1"/>
<evidence type="ECO:0000313" key="3">
    <source>
        <dbReference type="EMBL" id="KEQ99601.1"/>
    </source>
</evidence>
<dbReference type="HOGENOM" id="CLU_120551_0_0_1"/>
<dbReference type="Proteomes" id="UP000030641">
    <property type="component" value="Unassembled WGS sequence"/>
</dbReference>
<evidence type="ECO:0000256" key="1">
    <source>
        <dbReference type="SAM" id="MobiDB-lite"/>
    </source>
</evidence>
<feature type="compositionally biased region" description="Basic and acidic residues" evidence="1">
    <location>
        <begin position="123"/>
        <end position="132"/>
    </location>
</feature>
<name>A0A074ZMN1_AURSE</name>
<keyword evidence="2" id="KW-1133">Transmembrane helix</keyword>
<dbReference type="OrthoDB" id="3860570at2759"/>
<evidence type="ECO:0000256" key="2">
    <source>
        <dbReference type="SAM" id="Phobius"/>
    </source>
</evidence>
<protein>
    <submittedName>
        <fullName evidence="3">Uncharacterized protein</fullName>
    </submittedName>
</protein>
<feature type="region of interest" description="Disordered" evidence="1">
    <location>
        <begin position="95"/>
        <end position="132"/>
    </location>
</feature>
<feature type="transmembrane region" description="Helical" evidence="2">
    <location>
        <begin position="20"/>
        <end position="40"/>
    </location>
</feature>
<evidence type="ECO:0000313" key="4">
    <source>
        <dbReference type="Proteomes" id="UP000030641"/>
    </source>
</evidence>
<reference evidence="3 4" key="1">
    <citation type="journal article" date="2014" name="BMC Genomics">
        <title>Genome sequencing of four Aureobasidium pullulans varieties: biotechnological potential, stress tolerance, and description of new species.</title>
        <authorList>
            <person name="Gostin Ar C."/>
            <person name="Ohm R.A."/>
            <person name="Kogej T."/>
            <person name="Sonjak S."/>
            <person name="Turk M."/>
            <person name="Zajc J."/>
            <person name="Zalar P."/>
            <person name="Grube M."/>
            <person name="Sun H."/>
            <person name="Han J."/>
            <person name="Sharma A."/>
            <person name="Chiniquy J."/>
            <person name="Ngan C.Y."/>
            <person name="Lipzen A."/>
            <person name="Barry K."/>
            <person name="Grigoriev I.V."/>
            <person name="Gunde-Cimerman N."/>
        </authorList>
    </citation>
    <scope>NUCLEOTIDE SEQUENCE [LARGE SCALE GENOMIC DNA]</scope>
    <source>
        <strain evidence="3 4">EXF-2481</strain>
    </source>
</reference>
<keyword evidence="2" id="KW-0472">Membrane</keyword>